<feature type="compositionally biased region" description="Pro residues" evidence="1">
    <location>
        <begin position="47"/>
        <end position="62"/>
    </location>
</feature>
<keyword evidence="3" id="KW-1185">Reference proteome</keyword>
<evidence type="ECO:0008006" key="4">
    <source>
        <dbReference type="Google" id="ProtNLM"/>
    </source>
</evidence>
<sequence>MVEALVCTRDWLKGEEFHFYKEPTDEELEFYKELEELEQSMPNVVQVPPPVQGNLTLPPPPSRSQVQSQLPPISRVGSRGAPSNTRKRGRSMGSSNHP</sequence>
<accession>A0AAV0D6Q5</accession>
<comment type="caution">
    <text evidence="2">The sequence shown here is derived from an EMBL/GenBank/DDBJ whole genome shotgun (WGS) entry which is preliminary data.</text>
</comment>
<dbReference type="Proteomes" id="UP001152523">
    <property type="component" value="Unassembled WGS sequence"/>
</dbReference>
<proteinExistence type="predicted"/>
<dbReference type="EMBL" id="CAMAPF010000080">
    <property type="protein sequence ID" value="CAH9094215.1"/>
    <property type="molecule type" value="Genomic_DNA"/>
</dbReference>
<evidence type="ECO:0000256" key="1">
    <source>
        <dbReference type="SAM" id="MobiDB-lite"/>
    </source>
</evidence>
<organism evidence="2 3">
    <name type="scientific">Cuscuta epithymum</name>
    <dbReference type="NCBI Taxonomy" id="186058"/>
    <lineage>
        <taxon>Eukaryota</taxon>
        <taxon>Viridiplantae</taxon>
        <taxon>Streptophyta</taxon>
        <taxon>Embryophyta</taxon>
        <taxon>Tracheophyta</taxon>
        <taxon>Spermatophyta</taxon>
        <taxon>Magnoliopsida</taxon>
        <taxon>eudicotyledons</taxon>
        <taxon>Gunneridae</taxon>
        <taxon>Pentapetalae</taxon>
        <taxon>asterids</taxon>
        <taxon>lamiids</taxon>
        <taxon>Solanales</taxon>
        <taxon>Convolvulaceae</taxon>
        <taxon>Cuscuteae</taxon>
        <taxon>Cuscuta</taxon>
        <taxon>Cuscuta subgen. Cuscuta</taxon>
    </lineage>
</organism>
<name>A0AAV0D6Q5_9ASTE</name>
<dbReference type="AlphaFoldDB" id="A0AAV0D6Q5"/>
<protein>
    <recommendedName>
        <fullName evidence="4">HAT C-terminal dimerisation domain-containing protein</fullName>
    </recommendedName>
</protein>
<feature type="region of interest" description="Disordered" evidence="1">
    <location>
        <begin position="44"/>
        <end position="98"/>
    </location>
</feature>
<evidence type="ECO:0000313" key="2">
    <source>
        <dbReference type="EMBL" id="CAH9094215.1"/>
    </source>
</evidence>
<evidence type="ECO:0000313" key="3">
    <source>
        <dbReference type="Proteomes" id="UP001152523"/>
    </source>
</evidence>
<feature type="compositionally biased region" description="Low complexity" evidence="1">
    <location>
        <begin position="63"/>
        <end position="72"/>
    </location>
</feature>
<gene>
    <name evidence="2" type="ORF">CEPIT_LOCUS12810</name>
</gene>
<reference evidence="2" key="1">
    <citation type="submission" date="2022-07" db="EMBL/GenBank/DDBJ databases">
        <authorList>
            <person name="Macas J."/>
            <person name="Novak P."/>
            <person name="Neumann P."/>
        </authorList>
    </citation>
    <scope>NUCLEOTIDE SEQUENCE</scope>
</reference>